<proteinExistence type="predicted"/>
<gene>
    <name evidence="1" type="ORF">JG687_00013423</name>
</gene>
<dbReference type="Proteomes" id="UP000688947">
    <property type="component" value="Unassembled WGS sequence"/>
</dbReference>
<dbReference type="AlphaFoldDB" id="A0A8T1U1Y7"/>
<name>A0A8T1U1Y7_9STRA</name>
<reference evidence="1" key="1">
    <citation type="submission" date="2021-01" db="EMBL/GenBank/DDBJ databases">
        <title>Phytophthora aleatoria, a newly-described species from Pinus radiata is distinct from Phytophthora cactorum isolates based on comparative genomics.</title>
        <authorList>
            <person name="Mcdougal R."/>
            <person name="Panda P."/>
            <person name="Williams N."/>
            <person name="Studholme D.J."/>
        </authorList>
    </citation>
    <scope>NUCLEOTIDE SEQUENCE</scope>
    <source>
        <strain evidence="1">NZFS 3830</strain>
    </source>
</reference>
<dbReference type="OrthoDB" id="92090at2759"/>
<organism evidence="1 2">
    <name type="scientific">Phytophthora cactorum</name>
    <dbReference type="NCBI Taxonomy" id="29920"/>
    <lineage>
        <taxon>Eukaryota</taxon>
        <taxon>Sar</taxon>
        <taxon>Stramenopiles</taxon>
        <taxon>Oomycota</taxon>
        <taxon>Peronosporomycetes</taxon>
        <taxon>Peronosporales</taxon>
        <taxon>Peronosporaceae</taxon>
        <taxon>Phytophthora</taxon>
    </lineage>
</organism>
<comment type="caution">
    <text evidence="1">The sequence shown here is derived from an EMBL/GenBank/DDBJ whole genome shotgun (WGS) entry which is preliminary data.</text>
</comment>
<dbReference type="EMBL" id="JAENGZ010000983">
    <property type="protein sequence ID" value="KAG6951746.1"/>
    <property type="molecule type" value="Genomic_DNA"/>
</dbReference>
<evidence type="ECO:0000313" key="1">
    <source>
        <dbReference type="EMBL" id="KAG6951746.1"/>
    </source>
</evidence>
<accession>A0A8T1U1Y7</accession>
<sequence length="79" mass="8771">MTDKAVHEKDVLRDMLPQARQLLRHGHVIIWLKKQAARYAGAVKKEAKAFVSLLVYAKSAEEYDDAKGALLEKLGGAPL</sequence>
<evidence type="ECO:0000313" key="2">
    <source>
        <dbReference type="Proteomes" id="UP000688947"/>
    </source>
</evidence>
<protein>
    <submittedName>
        <fullName evidence="1">Uncharacterized protein</fullName>
    </submittedName>
</protein>